<evidence type="ECO:0000313" key="3">
    <source>
        <dbReference type="Proteomes" id="UP000538292"/>
    </source>
</evidence>
<dbReference type="EMBL" id="JACEOL010000002">
    <property type="protein sequence ID" value="MBA4600937.1"/>
    <property type="molecule type" value="Genomic_DNA"/>
</dbReference>
<feature type="transmembrane region" description="Helical" evidence="1">
    <location>
        <begin position="46"/>
        <end position="64"/>
    </location>
</feature>
<comment type="caution">
    <text evidence="2">The sequence shown here is derived from an EMBL/GenBank/DDBJ whole genome shotgun (WGS) entry which is preliminary data.</text>
</comment>
<organism evidence="2 3">
    <name type="scientific">Thermoactinomyces mirandus</name>
    <dbReference type="NCBI Taxonomy" id="2756294"/>
    <lineage>
        <taxon>Bacteria</taxon>
        <taxon>Bacillati</taxon>
        <taxon>Bacillota</taxon>
        <taxon>Bacilli</taxon>
        <taxon>Bacillales</taxon>
        <taxon>Thermoactinomycetaceae</taxon>
        <taxon>Thermoactinomyces</taxon>
    </lineage>
</organism>
<feature type="transmembrane region" description="Helical" evidence="1">
    <location>
        <begin position="105"/>
        <end position="125"/>
    </location>
</feature>
<keyword evidence="1" id="KW-0472">Membrane</keyword>
<dbReference type="AlphaFoldDB" id="A0A7W2AQ57"/>
<gene>
    <name evidence="2" type="ORF">H2C83_01065</name>
</gene>
<accession>A0A7W2AQ57</accession>
<sequence length="134" mass="14778">MNKWSTATIFMLNGLGTVFLLGESILVLFGDTIFNEGVAEALDPYIPLYWILFVLTLSAIYFSFPKQIKIHSARSGWIFALTGFLCLGGIVYTEITRLPYSGGNSLSPLIIPGMIFVSTGLWCLIAKKFTVKKG</sequence>
<evidence type="ECO:0000256" key="1">
    <source>
        <dbReference type="SAM" id="Phobius"/>
    </source>
</evidence>
<keyword evidence="3" id="KW-1185">Reference proteome</keyword>
<evidence type="ECO:0000313" key="2">
    <source>
        <dbReference type="EMBL" id="MBA4600937.1"/>
    </source>
</evidence>
<dbReference type="Proteomes" id="UP000538292">
    <property type="component" value="Unassembled WGS sequence"/>
</dbReference>
<dbReference type="RefSeq" id="WP_181736895.1">
    <property type="nucleotide sequence ID" value="NZ_JACEOL010000002.1"/>
</dbReference>
<name>A0A7W2AQ57_9BACL</name>
<keyword evidence="1" id="KW-0812">Transmembrane</keyword>
<feature type="transmembrane region" description="Helical" evidence="1">
    <location>
        <begin position="76"/>
        <end position="93"/>
    </location>
</feature>
<reference evidence="2 3" key="1">
    <citation type="submission" date="2020-07" db="EMBL/GenBank/DDBJ databases">
        <title>Thermoactinomyces phylogeny.</title>
        <authorList>
            <person name="Dunlap C."/>
        </authorList>
    </citation>
    <scope>NUCLEOTIDE SEQUENCE [LARGE SCALE GENOMIC DNA]</scope>
    <source>
        <strain evidence="2 3">AMNI-1</strain>
    </source>
</reference>
<keyword evidence="1" id="KW-1133">Transmembrane helix</keyword>
<proteinExistence type="predicted"/>
<feature type="transmembrane region" description="Helical" evidence="1">
    <location>
        <begin position="12"/>
        <end position="34"/>
    </location>
</feature>
<protein>
    <submittedName>
        <fullName evidence="2">Uncharacterized protein</fullName>
    </submittedName>
</protein>